<organism evidence="2">
    <name type="scientific">marine metagenome</name>
    <dbReference type="NCBI Taxonomy" id="408172"/>
    <lineage>
        <taxon>unclassified sequences</taxon>
        <taxon>metagenomes</taxon>
        <taxon>ecological metagenomes</taxon>
    </lineage>
</organism>
<reference evidence="2" key="1">
    <citation type="submission" date="2018-05" db="EMBL/GenBank/DDBJ databases">
        <authorList>
            <person name="Lanie J.A."/>
            <person name="Ng W.-L."/>
            <person name="Kazmierczak K.M."/>
            <person name="Andrzejewski T.M."/>
            <person name="Davidsen T.M."/>
            <person name="Wayne K.J."/>
            <person name="Tettelin H."/>
            <person name="Glass J.I."/>
            <person name="Rusch D."/>
            <person name="Podicherti R."/>
            <person name="Tsui H.-C.T."/>
            <person name="Winkler M.E."/>
        </authorList>
    </citation>
    <scope>NUCLEOTIDE SEQUENCE</scope>
</reference>
<accession>A0A382AY86</accession>
<feature type="compositionally biased region" description="Basic and acidic residues" evidence="1">
    <location>
        <begin position="8"/>
        <end position="21"/>
    </location>
</feature>
<dbReference type="EMBL" id="UINC01027347">
    <property type="protein sequence ID" value="SVB06429.1"/>
    <property type="molecule type" value="Genomic_DNA"/>
</dbReference>
<name>A0A382AY86_9ZZZZ</name>
<sequence>MSSSPTDKPPKDDEPLEYRPSDRFWPYVDVPEVPSDDELALLDPDLRRALFGDETERPFSVTLVFPVFEGKNFDRAVELAQTATEYRITGTGAAQRHRARFLPTQAVDLRALFELVGPVESCEVLIDDRAIPYARELWLPLIWFLIHLGRLRST</sequence>
<dbReference type="AlphaFoldDB" id="A0A382AY86"/>
<gene>
    <name evidence="2" type="ORF">METZ01_LOCUS159283</name>
</gene>
<evidence type="ECO:0000256" key="1">
    <source>
        <dbReference type="SAM" id="MobiDB-lite"/>
    </source>
</evidence>
<protein>
    <submittedName>
        <fullName evidence="2">Uncharacterized protein</fullName>
    </submittedName>
</protein>
<feature type="region of interest" description="Disordered" evidence="1">
    <location>
        <begin position="1"/>
        <end position="21"/>
    </location>
</feature>
<evidence type="ECO:0000313" key="2">
    <source>
        <dbReference type="EMBL" id="SVB06429.1"/>
    </source>
</evidence>
<proteinExistence type="predicted"/>